<dbReference type="Pfam" id="PF13384">
    <property type="entry name" value="HTH_23"/>
    <property type="match status" value="1"/>
</dbReference>
<sequence>MTENEITGYGWKAWRIKRLLQILELKAQGLTDRQVAEKLPISQSTVSRELNSPQAAEIGRSLRRRAAGMVWALVERQLTQIEGDISIKPAQKLIYRGQLISILTSLVPKQVEQKIEGEIRTYDVEALLDRALKQEELLKDNH</sequence>
<protein>
    <submittedName>
        <fullName evidence="1">Putative DNA binding, helix-turn-helix domain containing protein</fullName>
    </submittedName>
</protein>
<name>A0A6M3M1A4_9ZZZZ</name>
<gene>
    <name evidence="1" type="ORF">MM171A01453_0006</name>
</gene>
<organism evidence="1">
    <name type="scientific">viral metagenome</name>
    <dbReference type="NCBI Taxonomy" id="1070528"/>
    <lineage>
        <taxon>unclassified sequences</taxon>
        <taxon>metagenomes</taxon>
        <taxon>organismal metagenomes</taxon>
    </lineage>
</organism>
<reference evidence="1" key="1">
    <citation type="submission" date="2020-03" db="EMBL/GenBank/DDBJ databases">
        <title>The deep terrestrial virosphere.</title>
        <authorList>
            <person name="Holmfeldt K."/>
            <person name="Nilsson E."/>
            <person name="Simone D."/>
            <person name="Lopez-Fernandez M."/>
            <person name="Wu X."/>
            <person name="de Brujin I."/>
            <person name="Lundin D."/>
            <person name="Andersson A."/>
            <person name="Bertilsson S."/>
            <person name="Dopson M."/>
        </authorList>
    </citation>
    <scope>NUCLEOTIDE SEQUENCE</scope>
    <source>
        <strain evidence="1">MM171A01453</strain>
    </source>
</reference>
<evidence type="ECO:0000313" key="1">
    <source>
        <dbReference type="EMBL" id="QJA98865.1"/>
    </source>
</evidence>
<accession>A0A6M3M1A4</accession>
<dbReference type="AlphaFoldDB" id="A0A6M3M1A4"/>
<proteinExistence type="predicted"/>
<dbReference type="InterPro" id="IPR036388">
    <property type="entry name" value="WH-like_DNA-bd_sf"/>
</dbReference>
<dbReference type="Gene3D" id="1.10.10.10">
    <property type="entry name" value="Winged helix-like DNA-binding domain superfamily/Winged helix DNA-binding domain"/>
    <property type="match status" value="1"/>
</dbReference>
<dbReference type="EMBL" id="MT143614">
    <property type="protein sequence ID" value="QJA98865.1"/>
    <property type="molecule type" value="Genomic_DNA"/>
</dbReference>